<evidence type="ECO:0000313" key="3">
    <source>
        <dbReference type="EMBL" id="KAF8764200.1"/>
    </source>
</evidence>
<keyword evidence="2" id="KW-1133">Transmembrane helix</keyword>
<feature type="region of interest" description="Disordered" evidence="1">
    <location>
        <begin position="76"/>
        <end position="99"/>
    </location>
</feature>
<accession>A0A8T0E424</accession>
<sequence length="227" mass="25134">MRHATNRSFVSSFILEICNTAIILANVAALSAKWKDERCGRPFAFVPGGCRFRAITVITDEHGCVTLGDAPFVPSPPPPDTRRCLPPSPPPHRRGECSGEEIERKIGRKLARRGERELGKQSCKVCGASGVVRGYLFFFLSPSLFSFCLFSRGLFCCPPSHLGREEEFIKSPTRQNGAPMVNGGRERRYRRDLHTDSAGAICVVTGQNSNRRKWKSCGLEAVVPRLV</sequence>
<gene>
    <name evidence="3" type="ORF">HNY73_022299</name>
</gene>
<organism evidence="3 4">
    <name type="scientific">Argiope bruennichi</name>
    <name type="common">Wasp spider</name>
    <name type="synonym">Aranea bruennichi</name>
    <dbReference type="NCBI Taxonomy" id="94029"/>
    <lineage>
        <taxon>Eukaryota</taxon>
        <taxon>Metazoa</taxon>
        <taxon>Ecdysozoa</taxon>
        <taxon>Arthropoda</taxon>
        <taxon>Chelicerata</taxon>
        <taxon>Arachnida</taxon>
        <taxon>Araneae</taxon>
        <taxon>Araneomorphae</taxon>
        <taxon>Entelegynae</taxon>
        <taxon>Araneoidea</taxon>
        <taxon>Araneidae</taxon>
        <taxon>Argiope</taxon>
    </lineage>
</organism>
<dbReference type="AlphaFoldDB" id="A0A8T0E424"/>
<keyword evidence="2" id="KW-0472">Membrane</keyword>
<reference evidence="3" key="2">
    <citation type="submission" date="2020-06" db="EMBL/GenBank/DDBJ databases">
        <authorList>
            <person name="Sheffer M."/>
        </authorList>
    </citation>
    <scope>NUCLEOTIDE SEQUENCE</scope>
</reference>
<dbReference type="Proteomes" id="UP000807504">
    <property type="component" value="Unassembled WGS sequence"/>
</dbReference>
<protein>
    <submittedName>
        <fullName evidence="3">Uncharacterized protein</fullName>
    </submittedName>
</protein>
<proteinExistence type="predicted"/>
<reference evidence="3" key="1">
    <citation type="journal article" date="2020" name="bioRxiv">
        <title>Chromosome-level reference genome of the European wasp spider Argiope bruennichi: a resource for studies on range expansion and evolutionary adaptation.</title>
        <authorList>
            <person name="Sheffer M.M."/>
            <person name="Hoppe A."/>
            <person name="Krehenwinkel H."/>
            <person name="Uhl G."/>
            <person name="Kuss A.W."/>
            <person name="Jensen L."/>
            <person name="Jensen C."/>
            <person name="Gillespie R.G."/>
            <person name="Hoff K.J."/>
            <person name="Prost S."/>
        </authorList>
    </citation>
    <scope>NUCLEOTIDE SEQUENCE</scope>
</reference>
<evidence type="ECO:0000313" key="4">
    <source>
        <dbReference type="Proteomes" id="UP000807504"/>
    </source>
</evidence>
<keyword evidence="4" id="KW-1185">Reference proteome</keyword>
<name>A0A8T0E424_ARGBR</name>
<comment type="caution">
    <text evidence="3">The sequence shown here is derived from an EMBL/GenBank/DDBJ whole genome shotgun (WGS) entry which is preliminary data.</text>
</comment>
<feature type="transmembrane region" description="Helical" evidence="2">
    <location>
        <begin position="12"/>
        <end position="32"/>
    </location>
</feature>
<dbReference type="EMBL" id="JABXBU010002231">
    <property type="protein sequence ID" value="KAF8764200.1"/>
    <property type="molecule type" value="Genomic_DNA"/>
</dbReference>
<evidence type="ECO:0000256" key="2">
    <source>
        <dbReference type="SAM" id="Phobius"/>
    </source>
</evidence>
<keyword evidence="2" id="KW-0812">Transmembrane</keyword>
<evidence type="ECO:0000256" key="1">
    <source>
        <dbReference type="SAM" id="MobiDB-lite"/>
    </source>
</evidence>